<dbReference type="EMBL" id="FMJC01000001">
    <property type="protein sequence ID" value="SCM70786.1"/>
    <property type="molecule type" value="Genomic_DNA"/>
</dbReference>
<dbReference type="AlphaFoldDB" id="A0A212KZW4"/>
<dbReference type="PANTHER" id="PTHR43293">
    <property type="entry name" value="ACETATE COA-TRANSFERASE YDIF"/>
    <property type="match status" value="1"/>
</dbReference>
<sequence>MVSDSSYRGTERCWSTKRDAKKGKMSRIAHLLSGKFVLEKNFSELLRHVVAPGETVVVESGQKQASFLSEALASADPSVLHDIHMVIHAVARPDHVEVFQRGIASTLDFGYAGPMSQQVASLVKSGELTIRSLNTYVELSSRLFVDLIPHVAFICADAADSQGNLFTGANTEDTPAITEAAAFGNGIVIAQVNEVVDKLPRVDIPGGWVDIIVRTEKPYALEPIQTRDPKDITELQILMGMMVIRGIYERHGVVSLNHGVGFNTAAIELLLPTYGESLGLKGKICRNWTLNPQPTLIPAIEHGWIESVHSFGNEDGMQEYIKARSDIFFTGPDGSLRSNREFCQLAGHYAVDLFAGSTLQIDAVGNTSTVTKGRITGFGGAPNLGSDARGRRHSSPAWLSMINTDSPTAHGKKLVVQLAETYKAGGVPTFVENLDAIEVGKDANLPCTPIMIYGDDVTHIVTEQGIAYLYLAQSLEERRAAIAAVAGATTLGLRSSPKKNAELRQQGLVAYPEDLGINRNEAKRSQLAARNMKDIVDISGGLYEPPARFKNW</sequence>
<dbReference type="InterPro" id="IPR037171">
    <property type="entry name" value="NagB/RpiA_transferase-like"/>
</dbReference>
<proteinExistence type="predicted"/>
<dbReference type="SUPFAM" id="SSF100950">
    <property type="entry name" value="NagB/RpiA/CoA transferase-like"/>
    <property type="match status" value="2"/>
</dbReference>
<dbReference type="PANTHER" id="PTHR43293:SF2">
    <property type="entry name" value="MALONATE DECARBOXYLASE ALPHA SUBUNIT"/>
    <property type="match status" value="1"/>
</dbReference>
<keyword evidence="1" id="KW-0012">Acyltransferase</keyword>
<dbReference type="RefSeq" id="WP_179979465.1">
    <property type="nucleotide sequence ID" value="NZ_LT608333.1"/>
</dbReference>
<dbReference type="GO" id="GO:0016746">
    <property type="term" value="F:acyltransferase activity"/>
    <property type="evidence" value="ECO:0007669"/>
    <property type="project" value="UniProtKB-KW"/>
</dbReference>
<dbReference type="EC" id="2.3.1.187" evidence="1"/>
<accession>A0A212KZW4</accession>
<dbReference type="Pfam" id="PF16957">
    <property type="entry name" value="Mal_decarbox_Al"/>
    <property type="match status" value="1"/>
</dbReference>
<organism evidence="1">
    <name type="scientific">uncultured Desulfovibrio sp</name>
    <dbReference type="NCBI Taxonomy" id="167968"/>
    <lineage>
        <taxon>Bacteria</taxon>
        <taxon>Pseudomonadati</taxon>
        <taxon>Thermodesulfobacteriota</taxon>
        <taxon>Desulfovibrionia</taxon>
        <taxon>Desulfovibrionales</taxon>
        <taxon>Desulfovibrionaceae</taxon>
        <taxon>Desulfovibrio</taxon>
        <taxon>environmental samples</taxon>
    </lineage>
</organism>
<keyword evidence="1" id="KW-0808">Transferase</keyword>
<evidence type="ECO:0000313" key="1">
    <source>
        <dbReference type="EMBL" id="SCM70786.1"/>
    </source>
</evidence>
<protein>
    <submittedName>
        <fullName evidence="1">Acetyl-S-ACP:malonate ACP transferase</fullName>
        <ecNumber evidence="1">2.3.1.187</ecNumber>
    </submittedName>
</protein>
<reference evidence="1" key="1">
    <citation type="submission" date="2016-08" db="EMBL/GenBank/DDBJ databases">
        <authorList>
            <person name="Seilhamer J.J."/>
        </authorList>
    </citation>
    <scope>NUCLEOTIDE SEQUENCE</scope>
    <source>
        <strain evidence="1">86-1</strain>
    </source>
</reference>
<dbReference type="Gene3D" id="3.40.1080.10">
    <property type="entry name" value="Glutaconate Coenzyme A-transferase"/>
    <property type="match status" value="1"/>
</dbReference>
<dbReference type="NCBIfam" id="TIGR01110">
    <property type="entry name" value="mdcA"/>
    <property type="match status" value="1"/>
</dbReference>
<gene>
    <name evidence="1" type="primary">madA</name>
    <name evidence="1" type="ORF">KL86DES1_10631</name>
</gene>
<name>A0A212KZW4_9BACT</name>
<dbReference type="InterPro" id="IPR005777">
    <property type="entry name" value="MadA"/>
</dbReference>